<dbReference type="InterPro" id="IPR037259">
    <property type="entry name" value="BRK_sf"/>
</dbReference>
<evidence type="ECO:0000256" key="6">
    <source>
        <dbReference type="SAM" id="Coils"/>
    </source>
</evidence>
<evidence type="ECO:0000259" key="8">
    <source>
        <dbReference type="SMART" id="SM00592"/>
    </source>
</evidence>
<organism evidence="9 10">
    <name type="scientific">Cotesia congregata</name>
    <name type="common">Parasitoid wasp</name>
    <name type="synonym">Apanteles congregatus</name>
    <dbReference type="NCBI Taxonomy" id="51543"/>
    <lineage>
        <taxon>Eukaryota</taxon>
        <taxon>Metazoa</taxon>
        <taxon>Ecdysozoa</taxon>
        <taxon>Arthropoda</taxon>
        <taxon>Hexapoda</taxon>
        <taxon>Insecta</taxon>
        <taxon>Pterygota</taxon>
        <taxon>Neoptera</taxon>
        <taxon>Endopterygota</taxon>
        <taxon>Hymenoptera</taxon>
        <taxon>Apocrita</taxon>
        <taxon>Ichneumonoidea</taxon>
        <taxon>Braconidae</taxon>
        <taxon>Microgastrinae</taxon>
        <taxon>Cotesia</taxon>
    </lineage>
</organism>
<name>A0A8J2HGT6_COTCN</name>
<feature type="compositionally biased region" description="Basic and acidic residues" evidence="7">
    <location>
        <begin position="504"/>
        <end position="513"/>
    </location>
</feature>
<dbReference type="GO" id="GO:0006325">
    <property type="term" value="P:chromatin organization"/>
    <property type="evidence" value="ECO:0007669"/>
    <property type="project" value="UniProtKB-KW"/>
</dbReference>
<feature type="compositionally biased region" description="Low complexity" evidence="7">
    <location>
        <begin position="904"/>
        <end position="923"/>
    </location>
</feature>
<keyword evidence="3" id="KW-0805">Transcription regulation</keyword>
<comment type="caution">
    <text evidence="9">The sequence shown here is derived from an EMBL/GenBank/DDBJ whole genome shotgun (WGS) entry which is preliminary data.</text>
</comment>
<reference evidence="9" key="1">
    <citation type="submission" date="2021-04" db="EMBL/GenBank/DDBJ databases">
        <authorList>
            <person name="Chebbi M.A.C M."/>
        </authorList>
    </citation>
    <scope>NUCLEOTIDE SEQUENCE</scope>
</reference>
<evidence type="ECO:0000256" key="1">
    <source>
        <dbReference type="ARBA" id="ARBA00004123"/>
    </source>
</evidence>
<feature type="domain" description="BRK" evidence="8">
    <location>
        <begin position="1189"/>
        <end position="1233"/>
    </location>
</feature>
<dbReference type="PANTHER" id="PTHR46850:SF1">
    <property type="entry name" value="CHROMODOMAIN-HELICASE-DNA-BINDING PROTEIN 9"/>
    <property type="match status" value="1"/>
</dbReference>
<dbReference type="SMART" id="SM00592">
    <property type="entry name" value="BRK"/>
    <property type="match status" value="1"/>
</dbReference>
<feature type="compositionally biased region" description="Basic and acidic residues" evidence="7">
    <location>
        <begin position="558"/>
        <end position="617"/>
    </location>
</feature>
<feature type="region of interest" description="Disordered" evidence="7">
    <location>
        <begin position="1108"/>
        <end position="1128"/>
    </location>
</feature>
<feature type="compositionally biased region" description="Basic and acidic residues" evidence="7">
    <location>
        <begin position="630"/>
        <end position="639"/>
    </location>
</feature>
<evidence type="ECO:0000256" key="4">
    <source>
        <dbReference type="ARBA" id="ARBA00023163"/>
    </source>
</evidence>
<evidence type="ECO:0000313" key="10">
    <source>
        <dbReference type="Proteomes" id="UP000786811"/>
    </source>
</evidence>
<dbReference type="InterPro" id="IPR051493">
    <property type="entry name" value="CHD"/>
</dbReference>
<feature type="compositionally biased region" description="Acidic residues" evidence="7">
    <location>
        <begin position="77"/>
        <end position="86"/>
    </location>
</feature>
<evidence type="ECO:0000313" key="9">
    <source>
        <dbReference type="EMBL" id="CAG5096911.1"/>
    </source>
</evidence>
<evidence type="ECO:0000256" key="7">
    <source>
        <dbReference type="SAM" id="MobiDB-lite"/>
    </source>
</evidence>
<dbReference type="SUPFAM" id="SSF160481">
    <property type="entry name" value="BRK domain-like"/>
    <property type="match status" value="1"/>
</dbReference>
<dbReference type="Gene3D" id="1.10.10.60">
    <property type="entry name" value="Homeodomain-like"/>
    <property type="match status" value="2"/>
</dbReference>
<feature type="compositionally biased region" description="Polar residues" evidence="7">
    <location>
        <begin position="1271"/>
        <end position="1287"/>
    </location>
</feature>
<feature type="compositionally biased region" description="Basic and acidic residues" evidence="7">
    <location>
        <begin position="1533"/>
        <end position="1549"/>
    </location>
</feature>
<feature type="compositionally biased region" description="Low complexity" evidence="7">
    <location>
        <begin position="1108"/>
        <end position="1127"/>
    </location>
</feature>
<dbReference type="EMBL" id="CAJNRD030001121">
    <property type="protein sequence ID" value="CAG5096911.1"/>
    <property type="molecule type" value="Genomic_DNA"/>
</dbReference>
<feature type="compositionally biased region" description="Basic and acidic residues" evidence="7">
    <location>
        <begin position="92"/>
        <end position="101"/>
    </location>
</feature>
<feature type="region of interest" description="Disordered" evidence="7">
    <location>
        <begin position="1533"/>
        <end position="1556"/>
    </location>
</feature>
<evidence type="ECO:0000256" key="2">
    <source>
        <dbReference type="ARBA" id="ARBA00022853"/>
    </source>
</evidence>
<dbReference type="InterPro" id="IPR006576">
    <property type="entry name" value="BRK_domain"/>
</dbReference>
<sequence>MTPPYSALRIEPPQLLEQPTKWWDSMADKSLIVGCYKHGYENYDLMRTDPTLSFITSCPLLSQSKINQTEQTKDDSNLDQDIDDNESLSMSKDCKDSDKVSKDVQNDSLTLANKLTQDSSALEASNSHDENEVILDDEKIWPSVVDLNTRLRRIISSYQRSVSKKDEISKTVSKVGKSSADVEITNPTVATTDPALNIQGWDLQQLAMYLLKMERREKMEAMVKERERSRVEEQKAKWSRREENEFFRVISTYGVNYDRKKAQYDWVKFKSLAKFDKKTDADLTDYYMSFRIMCKKVANMKMSDDDDILVDQLSPSKARQILDRVDLLSKIREEILSHPHLEERLCLCQPSGDTPDWWIPGKHDKELLLGAAKHGLGRTDITILNDLDFSFHKIVGKSIFGTIPSSSMIFNKAEKLIKVENKDDILKFDKNEILVKLEKGEGTLKIEKVAVKKDKDTLSDKRLEDNVDVNQAELTIVKTEDKIDDKFSNSTLTITTVPIAQPTEIDKNEEKETLVTPTSNEKNKSESENIEKNNEDLKIENISIEKSEQPDSDEIKDDNEVKHDIKEVNSTNEKLKAEENADEPMDTKEHEDVISPVDLDKTYSESHDQTPEIKDQNTEIQKPNENMEIDIDKSSEHSDNGSNITKTRNDSNSEKLSSISIDNENNEKNNQNLHEATNNVEEIKTEIKVESDSEYKPKISIKLCESQSTSEVNSADKLKDSQVKNDTNTKLDDIATTKTDVKKIFDAEDKCSVQAAELKAMFPDLEVIQPLSRLTQIDTFVLRDKTVDFPESTVAQLFTHNHQASLKWPKEHAIEARLMHIVHAIEHKEWPVAINFTAGDEVEHTISEKDISEVITITTDHGISRAVPSLNNLAVTKKRKRHIAIDVETERAKLHALLNNSHLSSQLSSNSSSLSKPTISSNNWDTNEDNANDESRRTISLQPPPAHQHVRTPSIPFEIKYSTTGKTTIIPGTSSTLTPIDLSSNYTKSVNDSNKDIMNEVQDFSMPSKNKQNNSNKGKLDSMLDKLMKRKNCPIDEPIIGKEKKRKKLDEIVLGLSAAKEQQENSHYMEYIKKNTITPNVTVTPASVSAGFPHSVATGQKPFSITVTSVPTSRTPGSSSTLPTSSLHSHKDNFSYSSKISSYSHEAKVNKWLAEQTAISEQLGAEYLNTPRRRRPRVDPSLLDWKKLTGEENVAVVNRLTGKKVTGSKAPQLKRLGQWLMENPIFDVDPKWAELVKERGNLPHDLQKRVPGLERSNNKGKSPGRPPMLPSPTSQASSNPSNLTSTSIASQLNFPGLSNSLLSTLSMSNFDPKNNPLLMPFGSLPNLGALGSLGNISNMNLTNSFFANLAGLGLPSLSGMESVLSGSTASSSAETSTVTTTAKNIGSIMSSNSSSGNSSKSRSKIDLATSKVSTSSTASSSSLPTTTPFPFFFPNPSLLYTPLGLGSLNPFSIQPSGVSSAYESLALLNSSASNASSSRKSTTSISNSRQKDFSIDSAKKKELEKKVGSSSNLSFRYPIDSTLMLQQYADFTSHNDDKKSSESEKKDNSDSIDIPDLPVRLDKKAKELEIKGPLDLLNKTSVEVSTKSQHVDDLHKSHKRIRTYVVFSV</sequence>
<dbReference type="Pfam" id="PF07533">
    <property type="entry name" value="BRK"/>
    <property type="match status" value="1"/>
</dbReference>
<feature type="region of interest" description="Disordered" evidence="7">
    <location>
        <begin position="904"/>
        <end position="951"/>
    </location>
</feature>
<dbReference type="OrthoDB" id="5857104at2759"/>
<gene>
    <name evidence="9" type="ORF">HICCMSTLAB_LOCUS8447</name>
</gene>
<keyword evidence="6" id="KW-0175">Coiled coil</keyword>
<dbReference type="GO" id="GO:0005634">
    <property type="term" value="C:nucleus"/>
    <property type="evidence" value="ECO:0007669"/>
    <property type="project" value="UniProtKB-SubCell"/>
</dbReference>
<dbReference type="PANTHER" id="PTHR46850">
    <property type="entry name" value="CHROMODOMAIN-HELICASE-DNA-BINDING PROTEIN 9"/>
    <property type="match status" value="1"/>
</dbReference>
<dbReference type="Pfam" id="PF23078">
    <property type="entry name" value="HTH_CHD6-9"/>
    <property type="match status" value="1"/>
</dbReference>
<keyword evidence="2" id="KW-0156">Chromatin regulator</keyword>
<dbReference type="Gene3D" id="3.40.5.120">
    <property type="match status" value="1"/>
</dbReference>
<feature type="compositionally biased region" description="Basic and acidic residues" evidence="7">
    <location>
        <begin position="521"/>
        <end position="549"/>
    </location>
</feature>
<feature type="compositionally biased region" description="Basic and acidic residues" evidence="7">
    <location>
        <begin position="1243"/>
        <end position="1252"/>
    </location>
</feature>
<feature type="region of interest" description="Disordered" evidence="7">
    <location>
        <begin position="503"/>
        <end position="656"/>
    </location>
</feature>
<feature type="region of interest" description="Disordered" evidence="7">
    <location>
        <begin position="67"/>
        <end position="101"/>
    </location>
</feature>
<dbReference type="Proteomes" id="UP000786811">
    <property type="component" value="Unassembled WGS sequence"/>
</dbReference>
<proteinExistence type="predicted"/>
<feature type="region of interest" description="Disordered" evidence="7">
    <location>
        <begin position="1243"/>
        <end position="1287"/>
    </location>
</feature>
<evidence type="ECO:0000256" key="5">
    <source>
        <dbReference type="ARBA" id="ARBA00023242"/>
    </source>
</evidence>
<comment type="subcellular location">
    <subcellularLocation>
        <location evidence="1">Nucleus</location>
    </subcellularLocation>
</comment>
<protein>
    <submittedName>
        <fullName evidence="9">Similar to CHD7: Chromodomain-helicase-DNA-binding protein 7 (Homo sapiens)</fullName>
    </submittedName>
</protein>
<dbReference type="InterPro" id="IPR056342">
    <property type="entry name" value="HTH_CHD6-9"/>
</dbReference>
<keyword evidence="4" id="KW-0804">Transcription</keyword>
<feature type="coiled-coil region" evidence="6">
    <location>
        <begin position="666"/>
        <end position="693"/>
    </location>
</feature>
<keyword evidence="5" id="KW-0539">Nucleus</keyword>
<keyword evidence="10" id="KW-1185">Reference proteome</keyword>
<evidence type="ECO:0000256" key="3">
    <source>
        <dbReference type="ARBA" id="ARBA00023015"/>
    </source>
</evidence>
<accession>A0A8J2HGT6</accession>